<dbReference type="Proteomes" id="UP000324800">
    <property type="component" value="Unassembled WGS sequence"/>
</dbReference>
<dbReference type="Pfam" id="PF15104">
    <property type="entry name" value="CFAP141"/>
    <property type="match status" value="1"/>
</dbReference>
<dbReference type="AlphaFoldDB" id="A0A5J4VWY8"/>
<accession>A0A5J4VWY8</accession>
<reference evidence="1 2" key="1">
    <citation type="submission" date="2019-03" db="EMBL/GenBank/DDBJ databases">
        <title>Single cell metagenomics reveals metabolic interactions within the superorganism composed of flagellate Streblomastix strix and complex community of Bacteroidetes bacteria on its surface.</title>
        <authorList>
            <person name="Treitli S.C."/>
            <person name="Kolisko M."/>
            <person name="Husnik F."/>
            <person name="Keeling P."/>
            <person name="Hampl V."/>
        </authorList>
    </citation>
    <scope>NUCLEOTIDE SEQUENCE [LARGE SCALE GENOMIC DNA]</scope>
    <source>
        <strain evidence="1">ST1C</strain>
    </source>
</reference>
<evidence type="ECO:0000313" key="2">
    <source>
        <dbReference type="Proteomes" id="UP000324800"/>
    </source>
</evidence>
<evidence type="ECO:0000313" key="1">
    <source>
        <dbReference type="EMBL" id="KAA6386843.1"/>
    </source>
</evidence>
<dbReference type="EMBL" id="SNRW01004626">
    <property type="protein sequence ID" value="KAA6386843.1"/>
    <property type="molecule type" value="Genomic_DNA"/>
</dbReference>
<gene>
    <name evidence="1" type="ORF">EZS28_017629</name>
</gene>
<protein>
    <submittedName>
        <fullName evidence="1">Uncharacterized protein</fullName>
    </submittedName>
</protein>
<comment type="caution">
    <text evidence="1">The sequence shown here is derived from an EMBL/GenBank/DDBJ whole genome shotgun (WGS) entry which is preliminary data.</text>
</comment>
<dbReference type="InterPro" id="IPR029375">
    <property type="entry name" value="CFAP141"/>
</dbReference>
<name>A0A5J4VWY8_9EUKA</name>
<organism evidence="1 2">
    <name type="scientific">Streblomastix strix</name>
    <dbReference type="NCBI Taxonomy" id="222440"/>
    <lineage>
        <taxon>Eukaryota</taxon>
        <taxon>Metamonada</taxon>
        <taxon>Preaxostyla</taxon>
        <taxon>Oxymonadida</taxon>
        <taxon>Streblomastigidae</taxon>
        <taxon>Streblomastix</taxon>
    </lineage>
</organism>
<proteinExistence type="predicted"/>
<sequence length="110" mass="13067">MSFLPYIQPVLPGHVYSSLHTRLQYEEADKYVMDEQRAANYTSWEKSIANKIKARESQRISGEANSDLKAAKTLVLQKRKTKMKILYDKEREEWDRRLHEMGLFLHHDDN</sequence>